<dbReference type="InterPro" id="IPR003150">
    <property type="entry name" value="DNA-bd_RFX"/>
</dbReference>
<dbReference type="InterPro" id="IPR052406">
    <property type="entry name" value="Chromatin_Remodeling_Comp"/>
</dbReference>
<dbReference type="GO" id="GO:0006355">
    <property type="term" value="P:regulation of DNA-templated transcription"/>
    <property type="evidence" value="ECO:0007669"/>
    <property type="project" value="InterPro"/>
</dbReference>
<dbReference type="PANTHER" id="PTHR22970">
    <property type="entry name" value="AT-RICH INTERACTIVE DOMAIN-CONTAINING PROTEIN 2"/>
    <property type="match status" value="1"/>
</dbReference>
<dbReference type="SMART" id="SM01014">
    <property type="entry name" value="ARID"/>
    <property type="match status" value="1"/>
</dbReference>
<reference evidence="7 9" key="1">
    <citation type="journal article" date="2011" name="Science">
        <title>Comparative functional genomics of the fission yeasts.</title>
        <authorList>
            <person name="Rhind N."/>
            <person name="Chen Z."/>
            <person name="Yassour M."/>
            <person name="Thompson D.A."/>
            <person name="Haas B.J."/>
            <person name="Habib N."/>
            <person name="Wapinski I."/>
            <person name="Roy S."/>
            <person name="Lin M.F."/>
            <person name="Heiman D.I."/>
            <person name="Young S.K."/>
            <person name="Furuya K."/>
            <person name="Guo Y."/>
            <person name="Pidoux A."/>
            <person name="Chen H.M."/>
            <person name="Robbertse B."/>
            <person name="Goldberg J.M."/>
            <person name="Aoki K."/>
            <person name="Bayne E.H."/>
            <person name="Berlin A.M."/>
            <person name="Desjardins C.A."/>
            <person name="Dobbs E."/>
            <person name="Dukaj L."/>
            <person name="Fan L."/>
            <person name="FitzGerald M.G."/>
            <person name="French C."/>
            <person name="Gujja S."/>
            <person name="Hansen K."/>
            <person name="Keifenheim D."/>
            <person name="Levin J.Z."/>
            <person name="Mosher R.A."/>
            <person name="Mueller C.A."/>
            <person name="Pfiffner J."/>
            <person name="Priest M."/>
            <person name="Russ C."/>
            <person name="Smialowska A."/>
            <person name="Swoboda P."/>
            <person name="Sykes S.M."/>
            <person name="Vaughn M."/>
            <person name="Vengrova S."/>
            <person name="Yoder R."/>
            <person name="Zeng Q."/>
            <person name="Allshire R."/>
            <person name="Baulcombe D."/>
            <person name="Birren B.W."/>
            <person name="Brown W."/>
            <person name="Ekwall K."/>
            <person name="Kellis M."/>
            <person name="Leatherwood J."/>
            <person name="Levin H."/>
            <person name="Margalit H."/>
            <person name="Martienssen R."/>
            <person name="Nieduszynski C.A."/>
            <person name="Spatafora J.W."/>
            <person name="Friedman N."/>
            <person name="Dalgaard J.Z."/>
            <person name="Baumann P."/>
            <person name="Niki H."/>
            <person name="Regev A."/>
            <person name="Nusbaum C."/>
        </authorList>
    </citation>
    <scope>NUCLEOTIDE SEQUENCE [LARGE SCALE GENOMIC DNA]</scope>
    <source>
        <strain evidence="9">yFS275 / FY16936</strain>
    </source>
</reference>
<dbReference type="AlphaFoldDB" id="B6JYG0"/>
<dbReference type="Gene3D" id="1.25.10.10">
    <property type="entry name" value="Leucine-rich Repeat Variant"/>
    <property type="match status" value="1"/>
</dbReference>
<dbReference type="SUPFAM" id="SSF48371">
    <property type="entry name" value="ARM repeat"/>
    <property type="match status" value="1"/>
</dbReference>
<dbReference type="SMART" id="SM00501">
    <property type="entry name" value="BRIGHT"/>
    <property type="match status" value="1"/>
</dbReference>
<evidence type="ECO:0000256" key="2">
    <source>
        <dbReference type="ARBA" id="ARBA00023015"/>
    </source>
</evidence>
<evidence type="ECO:0000313" key="8">
    <source>
        <dbReference type="JaponicusDB" id="SJAG_01622"/>
    </source>
</evidence>
<keyword evidence="4" id="KW-0539">Nucleus</keyword>
<dbReference type="InterPro" id="IPR016024">
    <property type="entry name" value="ARM-type_fold"/>
</dbReference>
<accession>B6JYG0</accession>
<dbReference type="Gene3D" id="1.10.150.60">
    <property type="entry name" value="ARID DNA-binding domain"/>
    <property type="match status" value="1"/>
</dbReference>
<evidence type="ECO:0000259" key="5">
    <source>
        <dbReference type="PROSITE" id="PS51011"/>
    </source>
</evidence>
<keyword evidence="2" id="KW-0805">Transcription regulation</keyword>
<feature type="domain" description="RFX-type winged-helix" evidence="6">
    <location>
        <begin position="529"/>
        <end position="608"/>
    </location>
</feature>
<evidence type="ECO:0000256" key="3">
    <source>
        <dbReference type="ARBA" id="ARBA00023163"/>
    </source>
</evidence>
<dbReference type="PANTHER" id="PTHR22970:SF14">
    <property type="entry name" value="AT-RICH INTERACTIVE DOMAIN-CONTAINING PROTEIN 2"/>
    <property type="match status" value="1"/>
</dbReference>
<keyword evidence="9" id="KW-1185">Reference proteome</keyword>
<feature type="domain" description="ARID" evidence="5">
    <location>
        <begin position="19"/>
        <end position="111"/>
    </location>
</feature>
<evidence type="ECO:0000313" key="9">
    <source>
        <dbReference type="Proteomes" id="UP000001744"/>
    </source>
</evidence>
<dbReference type="SUPFAM" id="SSF46774">
    <property type="entry name" value="ARID-like"/>
    <property type="match status" value="1"/>
</dbReference>
<dbReference type="PROSITE" id="PS51526">
    <property type="entry name" value="RFX_DBD"/>
    <property type="match status" value="1"/>
</dbReference>
<dbReference type="JaponicusDB" id="SJAG_01622">
    <property type="gene designation" value="rsc9"/>
</dbReference>
<dbReference type="PROSITE" id="PS51011">
    <property type="entry name" value="ARID"/>
    <property type="match status" value="1"/>
</dbReference>
<sequence>MQNTSFFKEDLASSELPHLSTKSRFLASLFTFLAERRVPLSYDVSIAGRPVCLCTLYRKVSELGGYDEVCKSGNEQWKNIAQSLDLPGPNVGRKLASIYFHYLIAWELKDKWDLTPPHVDLLENSNYRDHIVDRIKALEEKPVAEAKDAIAFTIKDTNEVNPPAASMHNLPSIRSFYENDTETSNNQKKSSTPFDTLLPNNMYFASSTLPTAQIRALPLPSTLNKLTQPPAAATPKLGMGLPGPPLLVRVSLAMKSNFPDEVDWALGHLIKISFERSQEFKLKRLPGLAECLMEGLRQQITRLHYYQHEDTYYEHLDRALAAALVLRNAVLNLENAQHVALSSHVADILELGVRCALEVKCTELLQYILDIAELEASYISITSEKNELYKTLCRLLKSQDRSILIAALRTLARLALNDDNNRLLQDIDDEAIGRVIMLTATEDEEVIGATLDLLYQYTTYRSNTQALLRRSDVWTLVEHLIRLMLFQAQERYMAIHLPTLNASSENTGYVGLPLSELQQLLSVQEPERCIRWMRMCFDANPKDCVLQTDIWQLYCSNMEKIQGSSQMGISPADFIKVSSHAFPNARAMTVATPKQPVEYVINGIRRRRVPLSLQGERFETCLWKHTNGPICGAQLAGPSALYAHVQQHIASMPTVPTTCQWANCNYSRLPSNGVAGRAIAAGIVAHMLTHLPPPPSKDLLPSIFGRQTSATKDFRVPLLQTAVDERGDATGTALTATLVLRNLVRSKQGRILFTVIERRVINISTVNPSIAPYISEMLLGQP</sequence>
<dbReference type="Pfam" id="PF01388">
    <property type="entry name" value="ARID"/>
    <property type="match status" value="1"/>
</dbReference>
<dbReference type="GeneID" id="7052307"/>
<dbReference type="eggNOG" id="ENOG502QVTM">
    <property type="taxonomic scope" value="Eukaryota"/>
</dbReference>
<protein>
    <submittedName>
        <fullName evidence="7">RSC complex subunit Rsc9</fullName>
    </submittedName>
</protein>
<dbReference type="Proteomes" id="UP000001744">
    <property type="component" value="Unassembled WGS sequence"/>
</dbReference>
<gene>
    <name evidence="8" type="primary">rsc9</name>
    <name evidence="7" type="ORF">SJAG_01622</name>
</gene>
<dbReference type="InterPro" id="IPR011989">
    <property type="entry name" value="ARM-like"/>
</dbReference>
<evidence type="ECO:0000259" key="6">
    <source>
        <dbReference type="PROSITE" id="PS51526"/>
    </source>
</evidence>
<dbReference type="CDD" id="cd16100">
    <property type="entry name" value="ARID"/>
    <property type="match status" value="1"/>
</dbReference>
<dbReference type="InterPro" id="IPR001606">
    <property type="entry name" value="ARID_dom"/>
</dbReference>
<keyword evidence="1" id="KW-0156">Chromatin regulator</keyword>
<proteinExistence type="predicted"/>
<dbReference type="RefSeq" id="XP_002172871.1">
    <property type="nucleotide sequence ID" value="XM_002172835.2"/>
</dbReference>
<dbReference type="OrthoDB" id="338531at2759"/>
<name>B6JYG0_SCHJY</name>
<keyword evidence="3" id="KW-0804">Transcription</keyword>
<dbReference type="GO" id="GO:0016586">
    <property type="term" value="C:RSC-type complex"/>
    <property type="evidence" value="ECO:0000318"/>
    <property type="project" value="GO_Central"/>
</dbReference>
<dbReference type="OMA" id="DKYKFDS"/>
<evidence type="ECO:0000256" key="4">
    <source>
        <dbReference type="ARBA" id="ARBA00023242"/>
    </source>
</evidence>
<evidence type="ECO:0000256" key="1">
    <source>
        <dbReference type="ARBA" id="ARBA00022853"/>
    </source>
</evidence>
<dbReference type="InterPro" id="IPR036431">
    <property type="entry name" value="ARID_dom_sf"/>
</dbReference>
<dbReference type="HOGENOM" id="CLU_008152_1_0_1"/>
<dbReference type="EMBL" id="KE651168">
    <property type="protein sequence ID" value="EEB06578.1"/>
    <property type="molecule type" value="Genomic_DNA"/>
</dbReference>
<dbReference type="GO" id="GO:0003677">
    <property type="term" value="F:DNA binding"/>
    <property type="evidence" value="ECO:0000318"/>
    <property type="project" value="GO_Central"/>
</dbReference>
<dbReference type="VEuPathDB" id="FungiDB:SJAG_01622"/>
<dbReference type="GO" id="GO:0006338">
    <property type="term" value="P:chromatin remodeling"/>
    <property type="evidence" value="ECO:0000318"/>
    <property type="project" value="GO_Central"/>
</dbReference>
<evidence type="ECO:0000313" key="7">
    <source>
        <dbReference type="EMBL" id="EEB06578.1"/>
    </source>
</evidence>
<organism evidence="7 9">
    <name type="scientific">Schizosaccharomyces japonicus (strain yFS275 / FY16936)</name>
    <name type="common">Fission yeast</name>
    <dbReference type="NCBI Taxonomy" id="402676"/>
    <lineage>
        <taxon>Eukaryota</taxon>
        <taxon>Fungi</taxon>
        <taxon>Dikarya</taxon>
        <taxon>Ascomycota</taxon>
        <taxon>Taphrinomycotina</taxon>
        <taxon>Schizosaccharomycetes</taxon>
        <taxon>Schizosaccharomycetales</taxon>
        <taxon>Schizosaccharomycetaceae</taxon>
        <taxon>Schizosaccharomyces</taxon>
    </lineage>
</organism>
<dbReference type="STRING" id="402676.B6JYG0"/>